<reference evidence="5 6" key="1">
    <citation type="journal article" date="2018" name="MBio">
        <title>Comparative Genomics Reveals the Core Gene Toolbox for the Fungus-Insect Symbiosis.</title>
        <authorList>
            <person name="Wang Y."/>
            <person name="Stata M."/>
            <person name="Wang W."/>
            <person name="Stajich J.E."/>
            <person name="White M.M."/>
            <person name="Moncalvo J.M."/>
        </authorList>
    </citation>
    <scope>NUCLEOTIDE SEQUENCE [LARGE SCALE GENOMIC DNA]</scope>
    <source>
        <strain evidence="5 6">AUS-126-30</strain>
    </source>
</reference>
<proteinExistence type="predicted"/>
<dbReference type="GO" id="GO:0046872">
    <property type="term" value="F:metal ion binding"/>
    <property type="evidence" value="ECO:0007669"/>
    <property type="project" value="UniProtKB-KW"/>
</dbReference>
<evidence type="ECO:0000313" key="5">
    <source>
        <dbReference type="EMBL" id="PWA02147.1"/>
    </source>
</evidence>
<keyword evidence="4" id="KW-0539">Nucleus</keyword>
<comment type="caution">
    <text evidence="5">The sequence shown here is derived from an EMBL/GenBank/DDBJ whole genome shotgun (WGS) entry which is preliminary data.</text>
</comment>
<protein>
    <recommendedName>
        <fullName evidence="7">Transcription factor domain-containing protein</fullName>
    </recommendedName>
</protein>
<dbReference type="CDD" id="cd12148">
    <property type="entry name" value="fungal_TF_MHR"/>
    <property type="match status" value="2"/>
</dbReference>
<gene>
    <name evidence="5" type="ORF">BB558_001720</name>
</gene>
<dbReference type="GO" id="GO:0003700">
    <property type="term" value="F:DNA-binding transcription factor activity"/>
    <property type="evidence" value="ECO:0007669"/>
    <property type="project" value="InterPro"/>
</dbReference>
<dbReference type="GO" id="GO:0005634">
    <property type="term" value="C:nucleus"/>
    <property type="evidence" value="ECO:0007669"/>
    <property type="project" value="UniProtKB-SubCell"/>
</dbReference>
<name>A0A2U1JAL6_SMIAN</name>
<keyword evidence="2" id="KW-0479">Metal-binding</keyword>
<dbReference type="AlphaFoldDB" id="A0A2U1JAL6"/>
<dbReference type="GO" id="GO:0003677">
    <property type="term" value="F:DNA binding"/>
    <property type="evidence" value="ECO:0007669"/>
    <property type="project" value="UniProtKB-KW"/>
</dbReference>
<evidence type="ECO:0000256" key="2">
    <source>
        <dbReference type="ARBA" id="ARBA00022723"/>
    </source>
</evidence>
<evidence type="ECO:0008006" key="7">
    <source>
        <dbReference type="Google" id="ProtNLM"/>
    </source>
</evidence>
<evidence type="ECO:0000256" key="3">
    <source>
        <dbReference type="ARBA" id="ARBA00023125"/>
    </source>
</evidence>
<keyword evidence="6" id="KW-1185">Reference proteome</keyword>
<organism evidence="5 6">
    <name type="scientific">Smittium angustum</name>
    <dbReference type="NCBI Taxonomy" id="133377"/>
    <lineage>
        <taxon>Eukaryota</taxon>
        <taxon>Fungi</taxon>
        <taxon>Fungi incertae sedis</taxon>
        <taxon>Zoopagomycota</taxon>
        <taxon>Kickxellomycotina</taxon>
        <taxon>Harpellomycetes</taxon>
        <taxon>Harpellales</taxon>
        <taxon>Legeriomycetaceae</taxon>
        <taxon>Smittium</taxon>
    </lineage>
</organism>
<dbReference type="PANTHER" id="PTHR46910:SF3">
    <property type="entry name" value="HALOTOLERANCE PROTEIN 9-RELATED"/>
    <property type="match status" value="1"/>
</dbReference>
<evidence type="ECO:0000256" key="4">
    <source>
        <dbReference type="ARBA" id="ARBA00023242"/>
    </source>
</evidence>
<sequence>MFELSAEVACKNITLVNNFSKWQFKNDSHVKYGLPIPNNSKLKELCLILPHIHPTLVIPVRFSKFIEKLTDRMYPYYFVFAILSFGIKRIKASRTPQDKALETMYAQKSLELMKLDKSFDPLIVWACCFVLGYASDTNDLKSNDQALDIATRNVKITRLYQLDINSKTEDIIQKYTEDELEFRRRVWWIYYIYISGNYLFNGNFITFEQRDMVVNYPKNDFKWKFGGDIGECTNKELKLLNYKANYGSESDFPQDYHYLVLNITSLYNNIVIFVTKRWRKDRLNEDQTNLRLVLYINKLQKFKNEIDKIFEEKSPQTHEIYNRHKGTIKLILDTEDYLFDINSKTEDIIQKYTEDELEFRRRVWWIYYIYISGNYLFNGNFITFEQRDMVVNYPKNDFKWKFGGDIGECTNKELKLLNYKANYGSESDFPQDYHYLVLNITSLYNNIVIFVTKRWRKDRLNEDQTNLRLVLYINKLQKFKNEIDKIFEEKSPQTHEIYNRHKGTIKLILDTEDYLFGYYIKTIYYNTLIYLYQSELVRDFDIKLHPGRVKAAKLQCINASVEQMNLIESYIKYVPDNYQEHSSIFWTVNASITFANFFFISDPDIKEKYAGFYDRMISVYNSFGESSEVILSLNLFIKYIIDVKAKANEQNKKLKHLHKHMIPFGVCESDIDPWIVPKYGSPFHLQCCGKGNFSILDIGGYLEEKITSADIFEQDDHTDAYQKVIKSPIIETNMNKKDTNKQLGKTNEYMLNFGEIPVIKKSAPLNSTESMDFFMSFLANAKQESPQTKEKPGETSKIIQIKPSSEETSKYQYDYRNTTGKESENINSNNRNKKIKHEKMDIKNLLNN</sequence>
<dbReference type="EMBL" id="MBFU01000104">
    <property type="protein sequence ID" value="PWA02147.1"/>
    <property type="molecule type" value="Genomic_DNA"/>
</dbReference>
<comment type="subcellular location">
    <subcellularLocation>
        <location evidence="1">Nucleus</location>
    </subcellularLocation>
</comment>
<accession>A0A2U1JAL6</accession>
<evidence type="ECO:0000256" key="1">
    <source>
        <dbReference type="ARBA" id="ARBA00004123"/>
    </source>
</evidence>
<evidence type="ECO:0000313" key="6">
    <source>
        <dbReference type="Proteomes" id="UP000245591"/>
    </source>
</evidence>
<dbReference type="PANTHER" id="PTHR46910">
    <property type="entry name" value="TRANSCRIPTION FACTOR PDR1"/>
    <property type="match status" value="1"/>
</dbReference>
<keyword evidence="3" id="KW-0238">DNA-binding</keyword>
<dbReference type="Proteomes" id="UP000245591">
    <property type="component" value="Unassembled WGS sequence"/>
</dbReference>
<dbReference type="InterPro" id="IPR050987">
    <property type="entry name" value="AtrR-like"/>
</dbReference>